<keyword evidence="3" id="KW-0732">Signal</keyword>
<organism evidence="5 6">
    <name type="scientific">Cryptococcus amylolentus CBS 6273</name>
    <dbReference type="NCBI Taxonomy" id="1296118"/>
    <lineage>
        <taxon>Eukaryota</taxon>
        <taxon>Fungi</taxon>
        <taxon>Dikarya</taxon>
        <taxon>Basidiomycota</taxon>
        <taxon>Agaricomycotina</taxon>
        <taxon>Tremellomycetes</taxon>
        <taxon>Tremellales</taxon>
        <taxon>Cryptococcaceae</taxon>
        <taxon>Cryptococcus</taxon>
    </lineage>
</organism>
<feature type="domain" description="LysM" evidence="4">
    <location>
        <begin position="127"/>
        <end position="173"/>
    </location>
</feature>
<dbReference type="Proteomes" id="UP000095149">
    <property type="component" value="Unassembled WGS sequence"/>
</dbReference>
<dbReference type="Pfam" id="PF01476">
    <property type="entry name" value="LysM"/>
    <property type="match status" value="1"/>
</dbReference>
<evidence type="ECO:0000313" key="5">
    <source>
        <dbReference type="EMBL" id="ODO09291.1"/>
    </source>
</evidence>
<proteinExistence type="predicted"/>
<keyword evidence="1" id="KW-0147">Chitin-binding</keyword>
<feature type="signal peptide" evidence="3">
    <location>
        <begin position="1"/>
        <end position="18"/>
    </location>
</feature>
<dbReference type="SUPFAM" id="SSF54106">
    <property type="entry name" value="LysM domain"/>
    <property type="match status" value="1"/>
</dbReference>
<name>A0A1E3K892_9TREE</name>
<accession>A0A1E3K892</accession>
<dbReference type="PANTHER" id="PTHR34997:SF1">
    <property type="entry name" value="PEPTIDOGLYCAN-BINDING LYSIN DOMAIN"/>
    <property type="match status" value="1"/>
</dbReference>
<dbReference type="Gene3D" id="3.10.350.10">
    <property type="entry name" value="LysM domain"/>
    <property type="match status" value="1"/>
</dbReference>
<comment type="caution">
    <text evidence="5">The sequence shown here is derived from an EMBL/GenBank/DDBJ whole genome shotgun (WGS) entry which is preliminary data.</text>
</comment>
<evidence type="ECO:0000313" key="6">
    <source>
        <dbReference type="Proteomes" id="UP000095149"/>
    </source>
</evidence>
<evidence type="ECO:0000256" key="3">
    <source>
        <dbReference type="SAM" id="SignalP"/>
    </source>
</evidence>
<dbReference type="InterPro" id="IPR036779">
    <property type="entry name" value="LysM_dom_sf"/>
</dbReference>
<dbReference type="AlphaFoldDB" id="A0A1E3K892"/>
<dbReference type="GO" id="GO:0008061">
    <property type="term" value="F:chitin binding"/>
    <property type="evidence" value="ECO:0007669"/>
    <property type="project" value="UniProtKB-KW"/>
</dbReference>
<protein>
    <recommendedName>
        <fullName evidence="4">LysM domain-containing protein</fullName>
    </recommendedName>
</protein>
<feature type="chain" id="PRO_5009130829" description="LysM domain-containing protein" evidence="3">
    <location>
        <begin position="19"/>
        <end position="207"/>
    </location>
</feature>
<dbReference type="PANTHER" id="PTHR34997">
    <property type="entry name" value="AM15"/>
    <property type="match status" value="1"/>
</dbReference>
<dbReference type="EMBL" id="MEKH01000004">
    <property type="protein sequence ID" value="ODO09291.1"/>
    <property type="molecule type" value="Genomic_DNA"/>
</dbReference>
<dbReference type="InterPro" id="IPR052210">
    <property type="entry name" value="LysM1-like"/>
</dbReference>
<evidence type="ECO:0000256" key="1">
    <source>
        <dbReference type="ARBA" id="ARBA00022669"/>
    </source>
</evidence>
<dbReference type="PROSITE" id="PS51782">
    <property type="entry name" value="LYSM"/>
    <property type="match status" value="1"/>
</dbReference>
<sequence length="207" mass="22449">MLAAVAIAVLPFLSGASGCSKERVDRADEHFLNSFGLPFMPLVTCLIPVPQPPTPPLPLIVRYQAPSPLTAAPVTPPSSKVTPATLSYGVSTYQLALVNDAEIDENCDNLEPDQTVCLGVEGQDCTKVYTVVANDTCAWVQEMYGISNETLYANNPQIDAACENIYIGEVLCVDTDAFEYPDYNSTLYDVGLDTSLAYTYLPYCDEQ</sequence>
<evidence type="ECO:0000259" key="4">
    <source>
        <dbReference type="PROSITE" id="PS51782"/>
    </source>
</evidence>
<keyword evidence="2" id="KW-0843">Virulence</keyword>
<dbReference type="CDD" id="cd00118">
    <property type="entry name" value="LysM"/>
    <property type="match status" value="1"/>
</dbReference>
<evidence type="ECO:0000256" key="2">
    <source>
        <dbReference type="ARBA" id="ARBA00023026"/>
    </source>
</evidence>
<dbReference type="OrthoDB" id="5985073at2759"/>
<reference evidence="5 6" key="1">
    <citation type="submission" date="2016-06" db="EMBL/GenBank/DDBJ databases">
        <title>Evolution of pathogenesis and genome organization in the Tremellales.</title>
        <authorList>
            <person name="Cuomo C."/>
            <person name="Litvintseva A."/>
            <person name="Heitman J."/>
            <person name="Chen Y."/>
            <person name="Sun S."/>
            <person name="Springer D."/>
            <person name="Dromer F."/>
            <person name="Young S."/>
            <person name="Zeng Q."/>
            <person name="Chapman S."/>
            <person name="Gujja S."/>
            <person name="Saif S."/>
            <person name="Birren B."/>
        </authorList>
    </citation>
    <scope>NUCLEOTIDE SEQUENCE [LARGE SCALE GENOMIC DNA]</scope>
    <source>
        <strain evidence="5 6">CBS 6273</strain>
    </source>
</reference>
<dbReference type="InterPro" id="IPR018392">
    <property type="entry name" value="LysM"/>
</dbReference>
<gene>
    <name evidence="5" type="ORF">I350_02891</name>
</gene>